<reference evidence="2 3" key="1">
    <citation type="submission" date="2020-11" db="EMBL/GenBank/DDBJ databases">
        <title>Kefir isolates.</title>
        <authorList>
            <person name="Marcisauskas S."/>
            <person name="Kim Y."/>
            <person name="Blasche S."/>
        </authorList>
    </citation>
    <scope>NUCLEOTIDE SEQUENCE [LARGE SCALE GENOMIC DNA]</scope>
    <source>
        <strain evidence="2 3">KR</strain>
    </source>
</reference>
<dbReference type="EMBL" id="PUHQ01000068">
    <property type="protein sequence ID" value="KAG0658285.1"/>
    <property type="molecule type" value="Genomic_DNA"/>
</dbReference>
<sequence>MSTTRPRSRSRSSSHTHDSQDISSHLHLAEAASRIPGFEILTKVSPAVDSMSSRLFKWHHRHQVDHLLDRHHFSAESTYPEPLRYPSAKEDPVELSERVQLTLEHLNEWFRSARDVQDADTLAQMRDMLEGIDARRAVIDPWTGGVGSESKAEGASYYRFDAPAPADFASGRTRLPQEMDGGDGEAIMSAAQIGMPSLPTEIKQQIARCCANQDAVLATNPSAPLAAVSRQWNELVAPFLFEALPLEKLSSDCFSKEILPRRGHHFVRLTGKWNFRDLGSGSSNYIADIVCALPRLPNLKQLYTPDLVQFAQADRQERTRRAAMGIFTDDALRPYRLELEAQEEAILGLVQRAQSIMHPEMTPTGLLALFTHISGANLKALGFTSPNDRSQAIDLAAILHHFPNLESLKIHLDVLDERSALNPILDHDPTVGLDPAPQPHLRKLVLIGAYDNARFGDEVCTDSPSSAAFIRLAYRFAETLQVLVSDIDTYNYDIGDDEFSLEDHVDDETKFKFDRPFPVLRRLLLKGCGRLFLDLLLSLTTETLRKIESCLCNLGPDDNFGNLSDTLAVAASRLPVLEVAQTPSENELMSRRLVEWVLHQIPAQPGNPTPHPLYHPFRNPDPTDQTARIQLTVEHLNKWFRTAREAQDPNALAQIQAALEGVDVHRTLLEAWAGPTVSNGKPENE</sequence>
<feature type="compositionally biased region" description="Basic residues" evidence="1">
    <location>
        <begin position="1"/>
        <end position="14"/>
    </location>
</feature>
<accession>A0A9P6VY33</accession>
<comment type="caution">
    <text evidence="2">The sequence shown here is derived from an EMBL/GenBank/DDBJ whole genome shotgun (WGS) entry which is preliminary data.</text>
</comment>
<dbReference type="Proteomes" id="UP000777482">
    <property type="component" value="Unassembled WGS sequence"/>
</dbReference>
<gene>
    <name evidence="2" type="ORF">C6P46_005836</name>
</gene>
<keyword evidence="3" id="KW-1185">Reference proteome</keyword>
<evidence type="ECO:0000313" key="3">
    <source>
        <dbReference type="Proteomes" id="UP000777482"/>
    </source>
</evidence>
<evidence type="ECO:0000313" key="2">
    <source>
        <dbReference type="EMBL" id="KAG0658285.1"/>
    </source>
</evidence>
<organism evidence="2 3">
    <name type="scientific">Rhodotorula mucilaginosa</name>
    <name type="common">Yeast</name>
    <name type="synonym">Rhodotorula rubra</name>
    <dbReference type="NCBI Taxonomy" id="5537"/>
    <lineage>
        <taxon>Eukaryota</taxon>
        <taxon>Fungi</taxon>
        <taxon>Dikarya</taxon>
        <taxon>Basidiomycota</taxon>
        <taxon>Pucciniomycotina</taxon>
        <taxon>Microbotryomycetes</taxon>
        <taxon>Sporidiobolales</taxon>
        <taxon>Sporidiobolaceae</taxon>
        <taxon>Rhodotorula</taxon>
    </lineage>
</organism>
<evidence type="ECO:0000256" key="1">
    <source>
        <dbReference type="SAM" id="MobiDB-lite"/>
    </source>
</evidence>
<proteinExistence type="predicted"/>
<protein>
    <submittedName>
        <fullName evidence="2">Uncharacterized protein</fullName>
    </submittedName>
</protein>
<feature type="region of interest" description="Disordered" evidence="1">
    <location>
        <begin position="1"/>
        <end position="24"/>
    </location>
</feature>
<name>A0A9P6VY33_RHOMI</name>
<dbReference type="AlphaFoldDB" id="A0A9P6VY33"/>